<keyword evidence="3" id="KW-1185">Reference proteome</keyword>
<dbReference type="PANTHER" id="PTHR46444">
    <property type="entry name" value="DCD (DEVELOPMENT AND CELL DEATH) DOMAIN PROTEIN-RELATED"/>
    <property type="match status" value="1"/>
</dbReference>
<evidence type="ECO:0000313" key="2">
    <source>
        <dbReference type="EMBL" id="KAF4404662.1"/>
    </source>
</evidence>
<dbReference type="PANTHER" id="PTHR46444:SF19">
    <property type="entry name" value="OS02G0745600 PROTEIN"/>
    <property type="match status" value="1"/>
</dbReference>
<sequence>MNPGSKGRISSKKMKKSEEEEEEKCGFIFMCNGSTKPQCFLYRVFGLPMAQQLAVLQIKAGAKLFLYDFDVKLLYGVYEATSVGALNLEPTAFHGKFPAQVKFKIFKECLPLPERVFKAAIIDNYQGSRFKQLLSSAQVNALISLFPPLHSIPPTYNGPPFLSNAATPQERFHFHHQLTTPPRLPGVAVHHVPQSQIPADNRLEHVVAPPKHPQYVPQITLRTPMHQQRYVIKQPALPHNAALYQQRQESYLPQNSSSNLQDPYLRYIREFEMVQRPSAVEYASGYAIPQLPQQGENEDIPKSNYVAEYGGQHLPTTTSHISFYSHSLPQSITPSLPPAHGQVELPVFHEPYYPTSIRDNPSQIYNDPLQRLLPGSSRANAAAPSHVSFVGAAPTYR</sequence>
<feature type="domain" description="DCD" evidence="1">
    <location>
        <begin position="22"/>
        <end position="148"/>
    </location>
</feature>
<dbReference type="Proteomes" id="UP000583929">
    <property type="component" value="Unassembled WGS sequence"/>
</dbReference>
<dbReference type="PROSITE" id="PS51222">
    <property type="entry name" value="DCD"/>
    <property type="match status" value="1"/>
</dbReference>
<gene>
    <name evidence="2" type="ORF">G4B88_006048</name>
</gene>
<evidence type="ECO:0000313" key="3">
    <source>
        <dbReference type="Proteomes" id="UP000583929"/>
    </source>
</evidence>
<dbReference type="EMBL" id="JAATIQ010000001">
    <property type="protein sequence ID" value="KAF4404662.1"/>
    <property type="molecule type" value="Genomic_DNA"/>
</dbReference>
<dbReference type="InterPro" id="IPR013989">
    <property type="entry name" value="Dev_and_cell_death_domain"/>
</dbReference>
<reference evidence="2 3" key="1">
    <citation type="journal article" date="2020" name="bioRxiv">
        <title>Sequence and annotation of 42 cannabis genomes reveals extensive copy number variation in cannabinoid synthesis and pathogen resistance genes.</title>
        <authorList>
            <person name="Mckernan K.J."/>
            <person name="Helbert Y."/>
            <person name="Kane L.T."/>
            <person name="Ebling H."/>
            <person name="Zhang L."/>
            <person name="Liu B."/>
            <person name="Eaton Z."/>
            <person name="Mclaughlin S."/>
            <person name="Kingan S."/>
            <person name="Baybayan P."/>
            <person name="Concepcion G."/>
            <person name="Jordan M."/>
            <person name="Riva A."/>
            <person name="Barbazuk W."/>
            <person name="Harkins T."/>
        </authorList>
    </citation>
    <scope>NUCLEOTIDE SEQUENCE [LARGE SCALE GENOMIC DNA]</scope>
    <source>
        <strain evidence="3">cv. Jamaican Lion 4</strain>
        <tissue evidence="2">Leaf</tissue>
    </source>
</reference>
<organism evidence="2 3">
    <name type="scientific">Cannabis sativa</name>
    <name type="common">Hemp</name>
    <name type="synonym">Marijuana</name>
    <dbReference type="NCBI Taxonomy" id="3483"/>
    <lineage>
        <taxon>Eukaryota</taxon>
        <taxon>Viridiplantae</taxon>
        <taxon>Streptophyta</taxon>
        <taxon>Embryophyta</taxon>
        <taxon>Tracheophyta</taxon>
        <taxon>Spermatophyta</taxon>
        <taxon>Magnoliopsida</taxon>
        <taxon>eudicotyledons</taxon>
        <taxon>Gunneridae</taxon>
        <taxon>Pentapetalae</taxon>
        <taxon>rosids</taxon>
        <taxon>fabids</taxon>
        <taxon>Rosales</taxon>
        <taxon>Cannabaceae</taxon>
        <taxon>Cannabis</taxon>
    </lineage>
</organism>
<comment type="caution">
    <text evidence="2">The sequence shown here is derived from an EMBL/GenBank/DDBJ whole genome shotgun (WGS) entry which is preliminary data.</text>
</comment>
<evidence type="ECO:0000259" key="1">
    <source>
        <dbReference type="PROSITE" id="PS51222"/>
    </source>
</evidence>
<name>A0A7J6IAN4_CANSA</name>
<dbReference type="AlphaFoldDB" id="A0A7J6IAN4"/>
<dbReference type="Pfam" id="PF10539">
    <property type="entry name" value="Dev_Cell_Death"/>
    <property type="match status" value="1"/>
</dbReference>
<proteinExistence type="predicted"/>
<dbReference type="SMART" id="SM00767">
    <property type="entry name" value="DCD"/>
    <property type="match status" value="1"/>
</dbReference>
<protein>
    <recommendedName>
        <fullName evidence="1">DCD domain-containing protein</fullName>
    </recommendedName>
</protein>
<accession>A0A7J6IAN4</accession>